<accession>A0ABQ7U609</accession>
<dbReference type="InterPro" id="IPR036047">
    <property type="entry name" value="F-box-like_dom_sf"/>
</dbReference>
<dbReference type="EMBL" id="JAIVGD010000026">
    <property type="protein sequence ID" value="KAH0741722.1"/>
    <property type="molecule type" value="Genomic_DNA"/>
</dbReference>
<protein>
    <recommendedName>
        <fullName evidence="5">DUF295 domain-containing protein</fullName>
    </recommendedName>
</protein>
<reference evidence="3 4" key="1">
    <citation type="journal article" date="2021" name="bioRxiv">
        <title>Chromosome-scale and haplotype-resolved genome assembly of a tetraploid potato cultivar.</title>
        <authorList>
            <person name="Sun H."/>
            <person name="Jiao W.-B."/>
            <person name="Krause K."/>
            <person name="Campoy J.A."/>
            <person name="Goel M."/>
            <person name="Folz-Donahue K."/>
            <person name="Kukat C."/>
            <person name="Huettel B."/>
            <person name="Schneeberger K."/>
        </authorList>
    </citation>
    <scope>NUCLEOTIDE SEQUENCE [LARGE SCALE GENOMIC DNA]</scope>
    <source>
        <strain evidence="3">SolTubOtavaFocal</strain>
        <tissue evidence="3">Leaves</tissue>
    </source>
</reference>
<gene>
    <name evidence="3" type="ORF">KY290_034765</name>
</gene>
<keyword evidence="4" id="KW-1185">Reference proteome</keyword>
<dbReference type="PANTHER" id="PTHR44259">
    <property type="entry name" value="OS07G0183000 PROTEIN-RELATED"/>
    <property type="match status" value="1"/>
</dbReference>
<feature type="domain" description="KIB1-4 beta-propeller" evidence="2">
    <location>
        <begin position="76"/>
        <end position="336"/>
    </location>
</feature>
<evidence type="ECO:0008006" key="5">
    <source>
        <dbReference type="Google" id="ProtNLM"/>
    </source>
</evidence>
<name>A0ABQ7U609_SOLTU</name>
<dbReference type="Pfam" id="PF03478">
    <property type="entry name" value="Beta-prop_KIB1-4"/>
    <property type="match status" value="1"/>
</dbReference>
<dbReference type="PANTHER" id="PTHR44259:SF52">
    <property type="entry name" value="UBIQUITIN-PROTEIN LIGASE"/>
    <property type="match status" value="1"/>
</dbReference>
<evidence type="ECO:0000259" key="2">
    <source>
        <dbReference type="Pfam" id="PF03478"/>
    </source>
</evidence>
<sequence length="372" mass="42733">MNSKTMRKGTVNWSELPYDVLVTIANRVTCIDDFFVFGAVCKSWGTAATKENFDFSSPQVPLLMLAADEGNDYREFYSISKKKVSHRVFLPEAKGRVCFSSFGWLCTVGYKGTREMKLLQPFSRAQIQLPPCTSLIEYSEDENYVIIYRVVLSANPSLTSDYVVMMSYNCKFRPYLSFWRPRNLYWTKIDIEGCGSLHDIQYFNGQFYMLTYDGVWVIDNHDQPCLLLKKNSNYETTYCPYYTRYYLVEGSGALLIVKQFCENGKVVGHIAGEYEFQVWQLDLIDGEAKEVKILGDRALFLGGTASTSIDPSRFVGVKPNHIYFTNGRELSLNKHSGKYMRAYNLEDGKTTFFNHNTHVSPVFPSTWVIPLF</sequence>
<dbReference type="InterPro" id="IPR001810">
    <property type="entry name" value="F-box_dom"/>
</dbReference>
<evidence type="ECO:0000259" key="1">
    <source>
        <dbReference type="Pfam" id="PF00646"/>
    </source>
</evidence>
<dbReference type="InterPro" id="IPR005174">
    <property type="entry name" value="KIB1-4_b-propeller"/>
</dbReference>
<dbReference type="Pfam" id="PF00646">
    <property type="entry name" value="F-box"/>
    <property type="match status" value="1"/>
</dbReference>
<dbReference type="Proteomes" id="UP000826656">
    <property type="component" value="Unassembled WGS sequence"/>
</dbReference>
<organism evidence="3 4">
    <name type="scientific">Solanum tuberosum</name>
    <name type="common">Potato</name>
    <dbReference type="NCBI Taxonomy" id="4113"/>
    <lineage>
        <taxon>Eukaryota</taxon>
        <taxon>Viridiplantae</taxon>
        <taxon>Streptophyta</taxon>
        <taxon>Embryophyta</taxon>
        <taxon>Tracheophyta</taxon>
        <taxon>Spermatophyta</taxon>
        <taxon>Magnoliopsida</taxon>
        <taxon>eudicotyledons</taxon>
        <taxon>Gunneridae</taxon>
        <taxon>Pentapetalae</taxon>
        <taxon>asterids</taxon>
        <taxon>lamiids</taxon>
        <taxon>Solanales</taxon>
        <taxon>Solanaceae</taxon>
        <taxon>Solanoideae</taxon>
        <taxon>Solaneae</taxon>
        <taxon>Solanum</taxon>
    </lineage>
</organism>
<comment type="caution">
    <text evidence="3">The sequence shown here is derived from an EMBL/GenBank/DDBJ whole genome shotgun (WGS) entry which is preliminary data.</text>
</comment>
<dbReference type="InterPro" id="IPR050942">
    <property type="entry name" value="F-box_BR-signaling"/>
</dbReference>
<dbReference type="SUPFAM" id="SSF81383">
    <property type="entry name" value="F-box domain"/>
    <property type="match status" value="1"/>
</dbReference>
<proteinExistence type="predicted"/>
<dbReference type="Gene3D" id="1.20.1280.50">
    <property type="match status" value="1"/>
</dbReference>
<feature type="domain" description="F-box" evidence="1">
    <location>
        <begin position="13"/>
        <end position="55"/>
    </location>
</feature>
<evidence type="ECO:0000313" key="4">
    <source>
        <dbReference type="Proteomes" id="UP000826656"/>
    </source>
</evidence>
<evidence type="ECO:0000313" key="3">
    <source>
        <dbReference type="EMBL" id="KAH0741722.1"/>
    </source>
</evidence>